<comment type="caution">
    <text evidence="1">The sequence shown here is derived from an EMBL/GenBank/DDBJ whole genome shotgun (WGS) entry which is preliminary data.</text>
</comment>
<name>A0A0F9FFA0_9ZZZZ</name>
<dbReference type="EMBL" id="LAZR01030660">
    <property type="protein sequence ID" value="KKL55940.1"/>
    <property type="molecule type" value="Genomic_DNA"/>
</dbReference>
<evidence type="ECO:0008006" key="2">
    <source>
        <dbReference type="Google" id="ProtNLM"/>
    </source>
</evidence>
<organism evidence="1">
    <name type="scientific">marine sediment metagenome</name>
    <dbReference type="NCBI Taxonomy" id="412755"/>
    <lineage>
        <taxon>unclassified sequences</taxon>
        <taxon>metagenomes</taxon>
        <taxon>ecological metagenomes</taxon>
    </lineage>
</organism>
<dbReference type="AlphaFoldDB" id="A0A0F9FFA0"/>
<reference evidence="1" key="1">
    <citation type="journal article" date="2015" name="Nature">
        <title>Complex archaea that bridge the gap between prokaryotes and eukaryotes.</title>
        <authorList>
            <person name="Spang A."/>
            <person name="Saw J.H."/>
            <person name="Jorgensen S.L."/>
            <person name="Zaremba-Niedzwiedzka K."/>
            <person name="Martijn J."/>
            <person name="Lind A.E."/>
            <person name="van Eijk R."/>
            <person name="Schleper C."/>
            <person name="Guy L."/>
            <person name="Ettema T.J."/>
        </authorList>
    </citation>
    <scope>NUCLEOTIDE SEQUENCE</scope>
</reference>
<accession>A0A0F9FFA0</accession>
<evidence type="ECO:0000313" key="1">
    <source>
        <dbReference type="EMBL" id="KKL55940.1"/>
    </source>
</evidence>
<sequence length="85" mass="9653">MLLQGRRDQYPENMIGRGNFRDTGCSIAPSCLECPLPACRYEEKELRNAAIRALRAAGYTVSTLMAHFNLSDDQIYKITQRKGEK</sequence>
<proteinExistence type="predicted"/>
<protein>
    <recommendedName>
        <fullName evidence="2">Resolvase HTH domain-containing protein</fullName>
    </recommendedName>
</protein>
<gene>
    <name evidence="1" type="ORF">LCGC14_2250390</name>
</gene>